<dbReference type="RefSeq" id="XP_016240206.1">
    <property type="nucleotide sequence ID" value="XM_016374930.1"/>
</dbReference>
<name>A0A0D2BN68_9EURO</name>
<dbReference type="FunFam" id="3.40.30.10:FF:000142">
    <property type="entry name" value="Elongation factor 1 gamma"/>
    <property type="match status" value="1"/>
</dbReference>
<dbReference type="GeneID" id="27327648"/>
<dbReference type="InterPro" id="IPR004046">
    <property type="entry name" value="GST_C"/>
</dbReference>
<evidence type="ECO:0000256" key="2">
    <source>
        <dbReference type="RuleBase" id="RU003494"/>
    </source>
</evidence>
<dbReference type="PROSITE" id="PS50405">
    <property type="entry name" value="GST_CTER"/>
    <property type="match status" value="1"/>
</dbReference>
<dbReference type="CDD" id="cd03181">
    <property type="entry name" value="GST_C_EF1Bgamma_like"/>
    <property type="match status" value="1"/>
</dbReference>
<dbReference type="AlphaFoldDB" id="A0A0D2BN68"/>
<dbReference type="STRING" id="91928.A0A0D2BN68"/>
<dbReference type="SUPFAM" id="SSF52833">
    <property type="entry name" value="Thioredoxin-like"/>
    <property type="match status" value="1"/>
</dbReference>
<evidence type="ECO:0000259" key="4">
    <source>
        <dbReference type="PROSITE" id="PS50405"/>
    </source>
</evidence>
<evidence type="ECO:0000313" key="6">
    <source>
        <dbReference type="Proteomes" id="UP000053328"/>
    </source>
</evidence>
<feature type="domain" description="GST N-terminal" evidence="3">
    <location>
        <begin position="2"/>
        <end position="81"/>
    </location>
</feature>
<dbReference type="Proteomes" id="UP000053328">
    <property type="component" value="Unassembled WGS sequence"/>
</dbReference>
<evidence type="ECO:0000259" key="3">
    <source>
        <dbReference type="PROSITE" id="PS50404"/>
    </source>
</evidence>
<evidence type="ECO:0008006" key="7">
    <source>
        <dbReference type="Google" id="ProtNLM"/>
    </source>
</evidence>
<dbReference type="InterPro" id="IPR040079">
    <property type="entry name" value="Glutathione_S-Trfase"/>
</dbReference>
<evidence type="ECO:0000256" key="1">
    <source>
        <dbReference type="ARBA" id="ARBA00007409"/>
    </source>
</evidence>
<dbReference type="Pfam" id="PF00043">
    <property type="entry name" value="GST_C"/>
    <property type="match status" value="1"/>
</dbReference>
<sequence>MSFGTLYGFEGNSRSTVLLVLAKNANLDIEFVEVRPPKVDAAYLKLNPLGRVPTFVGRDGFVLTEVMAIAIYFASQSRDTTLFGNGQKDFATVVKWMSFANTEVLPKLGGWFRPLIGQDPYDECRMNASKAEALEALQIMEEHLSHHPFLAGESTTLADLFAASLVSRGFAYVLDREWRSTHPSITRWYETVTSHPRWRSVVHTVVMIDAALNAP</sequence>
<accession>A0A0D2BN68</accession>
<dbReference type="EMBL" id="KN847492">
    <property type="protein sequence ID" value="KIW19990.1"/>
    <property type="molecule type" value="Genomic_DNA"/>
</dbReference>
<comment type="similarity">
    <text evidence="1 2">Belongs to the GST superfamily.</text>
</comment>
<dbReference type="OrthoDB" id="249703at2759"/>
<evidence type="ECO:0000313" key="5">
    <source>
        <dbReference type="EMBL" id="KIW19990.1"/>
    </source>
</evidence>
<proteinExistence type="inferred from homology"/>
<dbReference type="HOGENOM" id="CLU_011226_3_2_1"/>
<dbReference type="PANTHER" id="PTHR43986:SF1">
    <property type="entry name" value="ELONGATION FACTOR 1-GAMMA"/>
    <property type="match status" value="1"/>
</dbReference>
<protein>
    <recommendedName>
        <fullName evidence="7">Glutathione S-transferase</fullName>
    </recommendedName>
</protein>
<dbReference type="GO" id="GO:0005737">
    <property type="term" value="C:cytoplasm"/>
    <property type="evidence" value="ECO:0007669"/>
    <property type="project" value="TreeGrafter"/>
</dbReference>
<dbReference type="Gene3D" id="1.20.1050.10">
    <property type="match status" value="1"/>
</dbReference>
<dbReference type="SUPFAM" id="SSF47616">
    <property type="entry name" value="GST C-terminal domain-like"/>
    <property type="match status" value="1"/>
</dbReference>
<dbReference type="InterPro" id="IPR036249">
    <property type="entry name" value="Thioredoxin-like_sf"/>
</dbReference>
<dbReference type="InterPro" id="IPR050802">
    <property type="entry name" value="EF-GSTs"/>
</dbReference>
<dbReference type="PANTHER" id="PTHR43986">
    <property type="entry name" value="ELONGATION FACTOR 1-GAMMA"/>
    <property type="match status" value="1"/>
</dbReference>
<dbReference type="InterPro" id="IPR010987">
    <property type="entry name" value="Glutathione-S-Trfase_C-like"/>
</dbReference>
<dbReference type="VEuPathDB" id="FungiDB:PV08_00565"/>
<dbReference type="Gene3D" id="3.40.30.10">
    <property type="entry name" value="Glutaredoxin"/>
    <property type="match status" value="1"/>
</dbReference>
<dbReference type="SFLD" id="SFLDS00019">
    <property type="entry name" value="Glutathione_Transferase_(cytos"/>
    <property type="match status" value="1"/>
</dbReference>
<dbReference type="InterPro" id="IPR004045">
    <property type="entry name" value="Glutathione_S-Trfase_N"/>
</dbReference>
<organism evidence="5 6">
    <name type="scientific">Exophiala spinifera</name>
    <dbReference type="NCBI Taxonomy" id="91928"/>
    <lineage>
        <taxon>Eukaryota</taxon>
        <taxon>Fungi</taxon>
        <taxon>Dikarya</taxon>
        <taxon>Ascomycota</taxon>
        <taxon>Pezizomycotina</taxon>
        <taxon>Eurotiomycetes</taxon>
        <taxon>Chaetothyriomycetidae</taxon>
        <taxon>Chaetothyriales</taxon>
        <taxon>Herpotrichiellaceae</taxon>
        <taxon>Exophiala</taxon>
    </lineage>
</organism>
<feature type="domain" description="GST C-terminal" evidence="4">
    <location>
        <begin position="86"/>
        <end position="215"/>
    </location>
</feature>
<dbReference type="CDD" id="cd03044">
    <property type="entry name" value="GST_N_EF1Bgamma"/>
    <property type="match status" value="1"/>
</dbReference>
<dbReference type="GO" id="GO:0005634">
    <property type="term" value="C:nucleus"/>
    <property type="evidence" value="ECO:0007669"/>
    <property type="project" value="TreeGrafter"/>
</dbReference>
<dbReference type="FunFam" id="1.20.1050.10:FF:000006">
    <property type="entry name" value="Elongation factor 1 gamma"/>
    <property type="match status" value="1"/>
</dbReference>
<reference evidence="5 6" key="1">
    <citation type="submission" date="2015-01" db="EMBL/GenBank/DDBJ databases">
        <title>The Genome Sequence of Exophiala spinifera CBS89968.</title>
        <authorList>
            <consortium name="The Broad Institute Genomics Platform"/>
            <person name="Cuomo C."/>
            <person name="de Hoog S."/>
            <person name="Gorbushina A."/>
            <person name="Stielow B."/>
            <person name="Teixiera M."/>
            <person name="Abouelleil A."/>
            <person name="Chapman S.B."/>
            <person name="Priest M."/>
            <person name="Young S.K."/>
            <person name="Wortman J."/>
            <person name="Nusbaum C."/>
            <person name="Birren B."/>
        </authorList>
    </citation>
    <scope>NUCLEOTIDE SEQUENCE [LARGE SCALE GENOMIC DNA]</scope>
    <source>
        <strain evidence="5 6">CBS 89968</strain>
    </source>
</reference>
<keyword evidence="6" id="KW-1185">Reference proteome</keyword>
<dbReference type="PROSITE" id="PS50404">
    <property type="entry name" value="GST_NTER"/>
    <property type="match status" value="1"/>
</dbReference>
<dbReference type="Pfam" id="PF02798">
    <property type="entry name" value="GST_N"/>
    <property type="match status" value="1"/>
</dbReference>
<dbReference type="SFLD" id="SFLDG00358">
    <property type="entry name" value="Main_(cytGST)"/>
    <property type="match status" value="1"/>
</dbReference>
<dbReference type="InterPro" id="IPR036282">
    <property type="entry name" value="Glutathione-S-Trfase_C_sf"/>
</dbReference>
<gene>
    <name evidence="5" type="ORF">PV08_00565</name>
</gene>